<dbReference type="STRING" id="272562.CA_C0149"/>
<gene>
    <name evidence="1" type="ordered locus">CA_C0149</name>
</gene>
<dbReference type="PIR" id="B96918">
    <property type="entry name" value="B96918"/>
</dbReference>
<sequence length="64" mass="7292">MLYVKVFIMWVVKTKAYFLEALTGFQCKRGLTLEGRFNFVGGNITYMDDKVKASFLGFNLGSLI</sequence>
<protein>
    <submittedName>
        <fullName evidence="1">Uncharacterized protein</fullName>
    </submittedName>
</protein>
<organism evidence="1 2">
    <name type="scientific">Clostridium acetobutylicum (strain ATCC 824 / DSM 792 / JCM 1419 / IAM 19013 / LMG 5710 / NBRC 13948 / NRRL B-527 / VKM B-1787 / 2291 / W)</name>
    <dbReference type="NCBI Taxonomy" id="272562"/>
    <lineage>
        <taxon>Bacteria</taxon>
        <taxon>Bacillati</taxon>
        <taxon>Bacillota</taxon>
        <taxon>Clostridia</taxon>
        <taxon>Eubacteriales</taxon>
        <taxon>Clostridiaceae</taxon>
        <taxon>Clostridium</taxon>
    </lineage>
</organism>
<dbReference type="Proteomes" id="UP000000814">
    <property type="component" value="Chromosome"/>
</dbReference>
<dbReference type="PATRIC" id="fig|272562.8.peg.333"/>
<dbReference type="EMBL" id="AE001437">
    <property type="protein sequence ID" value="AAK78133.1"/>
    <property type="molecule type" value="Genomic_DNA"/>
</dbReference>
<reference evidence="1 2" key="1">
    <citation type="journal article" date="2001" name="J. Bacteriol.">
        <title>Genome sequence and comparative analysis of the solvent-producing bacterium Clostridium acetobutylicum.</title>
        <authorList>
            <person name="Nolling J."/>
            <person name="Breton G."/>
            <person name="Omelchenko M.V."/>
            <person name="Makarova K.S."/>
            <person name="Zeng Q."/>
            <person name="Gibson R."/>
            <person name="Lee H.M."/>
            <person name="Dubois J."/>
            <person name="Qiu D."/>
            <person name="Hitti J."/>
            <person name="Wolf Y.I."/>
            <person name="Tatusov R.L."/>
            <person name="Sabathe F."/>
            <person name="Doucette-Stamm L."/>
            <person name="Soucaille P."/>
            <person name="Daly M.J."/>
            <person name="Bennett G.N."/>
            <person name="Koonin E.V."/>
            <person name="Smith D.R."/>
        </authorList>
    </citation>
    <scope>NUCLEOTIDE SEQUENCE [LARGE SCALE GENOMIC DNA]</scope>
    <source>
        <strain evidence="2">ATCC 824 / DSM 792 / JCM 1419 / LMG 5710 / VKM B-1787</strain>
    </source>
</reference>
<dbReference type="KEGG" id="cac:CA_C0149"/>
<evidence type="ECO:0000313" key="1">
    <source>
        <dbReference type="EMBL" id="AAK78133.1"/>
    </source>
</evidence>
<dbReference type="AlphaFoldDB" id="Q97MP3"/>
<proteinExistence type="predicted"/>
<dbReference type="HOGENOM" id="CLU_2859638_0_0_9"/>
<evidence type="ECO:0000313" key="2">
    <source>
        <dbReference type="Proteomes" id="UP000000814"/>
    </source>
</evidence>
<name>Q97MP3_CLOAB</name>
<keyword evidence="2" id="KW-1185">Reference proteome</keyword>
<accession>Q97MP3</accession>